<dbReference type="RefSeq" id="WP_041064766.1">
    <property type="nucleotide sequence ID" value="NZ_AP012273.1"/>
</dbReference>
<evidence type="ECO:0000256" key="1">
    <source>
        <dbReference type="ARBA" id="ARBA00022691"/>
    </source>
</evidence>
<evidence type="ECO:0000313" key="5">
    <source>
        <dbReference type="EMBL" id="BAO43273.1"/>
    </source>
</evidence>
<dbReference type="AlphaFoldDB" id="A0A7U6GGP4"/>
<dbReference type="OrthoDB" id="9792195at2"/>
<dbReference type="InterPro" id="IPR023228">
    <property type="entry name" value="SAM_OH_AdoTrfase_N_sf"/>
</dbReference>
<feature type="domain" description="S-adenosyl-l-methionine hydroxide adenosyltransferase N-terminal" evidence="3">
    <location>
        <begin position="5"/>
        <end position="145"/>
    </location>
</feature>
<dbReference type="PANTHER" id="PTHR35092">
    <property type="entry name" value="CHLORINASE MJ1651"/>
    <property type="match status" value="1"/>
</dbReference>
<dbReference type="InterPro" id="IPR046469">
    <property type="entry name" value="SAM_HAT_N"/>
</dbReference>
<sequence>MSSGIFLFTDFGIQGPYTGLMEAAMARACPDARVINLLCDAPRHDPRPSAYLLDAMVNWIPQDGIVVAVVDPGVGGQRKKLVLRSHYRWFLGPDNGLLSRICRRDDQSELWELHAEDHWRVSASFHGRDVFGPAAAMLACGGNPKLTSVPREEMVGFDWPDLLAEVIYIDDFGNAMTGITAQSVPSSRSLQVGGKSLPRVRTFSEVPEGALLHYENSLGLLEIAVNCGSAAEVLGLVIGSPVALPR</sequence>
<dbReference type="PANTHER" id="PTHR35092:SF1">
    <property type="entry name" value="CHLORINASE MJ1651"/>
    <property type="match status" value="1"/>
</dbReference>
<evidence type="ECO:0000259" key="4">
    <source>
        <dbReference type="Pfam" id="PF20257"/>
    </source>
</evidence>
<dbReference type="SUPFAM" id="SSF101852">
    <property type="entry name" value="Bacterial fluorinating enzyme, C-terminal domain"/>
    <property type="match status" value="1"/>
</dbReference>
<dbReference type="InterPro" id="IPR023227">
    <property type="entry name" value="SAM_OH_AdoTrfase_C_sf"/>
</dbReference>
<reference evidence="5 6" key="1">
    <citation type="journal article" date="2014" name="PLoS ONE">
        <title>Physiological and genomic features of a novel sulfur-oxidizing gammaproteobacterium belonging to a previously uncultivated symbiotic lineage isolated from a hydrothermal vent.</title>
        <authorList>
            <person name="Nunoura T."/>
            <person name="Takaki Y."/>
            <person name="Kazama H."/>
            <person name="Kakuta J."/>
            <person name="Shimamura S."/>
            <person name="Makita H."/>
            <person name="Hirai M."/>
            <person name="Miyazaki M."/>
            <person name="Takai K."/>
        </authorList>
    </citation>
    <scope>NUCLEOTIDE SEQUENCE [LARGE SCALE GENOMIC DNA]</scope>
    <source>
        <strain evidence="5 6">Hiromi1</strain>
    </source>
</reference>
<comment type="similarity">
    <text evidence="2">Belongs to the SAM hydrolase / SAM-dependent halogenase family.</text>
</comment>
<dbReference type="InterPro" id="IPR046470">
    <property type="entry name" value="SAM_HAT_C"/>
</dbReference>
<accession>A0A7U6GGP4</accession>
<keyword evidence="6" id="KW-1185">Reference proteome</keyword>
<dbReference type="KEGG" id="tbn:TBH_C0327"/>
<dbReference type="Pfam" id="PF01887">
    <property type="entry name" value="SAM_HAT_N"/>
    <property type="match status" value="1"/>
</dbReference>
<gene>
    <name evidence="5" type="ORF">TBH_C0327</name>
</gene>
<name>A0A7U6GGP4_9GAMM</name>
<evidence type="ECO:0000256" key="2">
    <source>
        <dbReference type="ARBA" id="ARBA00024035"/>
    </source>
</evidence>
<organism evidence="5 6">
    <name type="scientific">Thiolapillus brandeum</name>
    <dbReference type="NCBI Taxonomy" id="1076588"/>
    <lineage>
        <taxon>Bacteria</taxon>
        <taxon>Pseudomonadati</taxon>
        <taxon>Pseudomonadota</taxon>
        <taxon>Gammaproteobacteria</taxon>
        <taxon>Chromatiales</taxon>
        <taxon>Sedimenticolaceae</taxon>
        <taxon>Thiolapillus</taxon>
    </lineage>
</organism>
<protein>
    <recommendedName>
        <fullName evidence="7">SAM-dependent chlorinase/fluorinase</fullName>
    </recommendedName>
</protein>
<feature type="domain" description="S-adenosyl-l-methionine hydroxide adenosyltransferase C-terminal" evidence="4">
    <location>
        <begin position="164"/>
        <end position="242"/>
    </location>
</feature>
<evidence type="ECO:0000313" key="6">
    <source>
        <dbReference type="Proteomes" id="UP000031631"/>
    </source>
</evidence>
<dbReference type="EMBL" id="AP012273">
    <property type="protein sequence ID" value="BAO43273.1"/>
    <property type="molecule type" value="Genomic_DNA"/>
</dbReference>
<keyword evidence="1" id="KW-0949">S-adenosyl-L-methionine</keyword>
<dbReference type="Proteomes" id="UP000031631">
    <property type="component" value="Chromosome"/>
</dbReference>
<evidence type="ECO:0000259" key="3">
    <source>
        <dbReference type="Pfam" id="PF01887"/>
    </source>
</evidence>
<evidence type="ECO:0008006" key="7">
    <source>
        <dbReference type="Google" id="ProtNLM"/>
    </source>
</evidence>
<dbReference type="Pfam" id="PF20257">
    <property type="entry name" value="SAM_HAT_C"/>
    <property type="match status" value="1"/>
</dbReference>
<dbReference type="Gene3D" id="3.40.50.10790">
    <property type="entry name" value="S-adenosyl-l-methionine hydroxide adenosyltransferase, N-terminal"/>
    <property type="match status" value="1"/>
</dbReference>
<dbReference type="SUPFAM" id="SSF102522">
    <property type="entry name" value="Bacterial fluorinating enzyme, N-terminal domain"/>
    <property type="match status" value="1"/>
</dbReference>
<dbReference type="Gene3D" id="2.40.30.90">
    <property type="entry name" value="Bacterial fluorinating enzyme like"/>
    <property type="match status" value="1"/>
</dbReference>
<proteinExistence type="inferred from homology"/>
<dbReference type="InterPro" id="IPR002747">
    <property type="entry name" value="SAM_OH_AdoTrfase"/>
</dbReference>
<dbReference type="PIRSF" id="PIRSF006779">
    <property type="entry name" value="UCP006779"/>
    <property type="match status" value="1"/>
</dbReference>